<name>A0A166AH15_9AGAM</name>
<evidence type="ECO:0000313" key="3">
    <source>
        <dbReference type="Proteomes" id="UP000076532"/>
    </source>
</evidence>
<proteinExistence type="predicted"/>
<keyword evidence="3" id="KW-1185">Reference proteome</keyword>
<sequence length="204" mass="22760">MYLVWIPACPYRNVGKNKTEPHHQCLRARNTSRRTNQPHADPTPSNASQPRSDDALALPRLHTWPSDLAPTSLVVCTRQGQRCSYLASLAIHHPHPCVLRRRSSQASKPAHCTTARTPSSTGERELQSRGHTRGGPTTPCNRYPKRLIVLAVFGTFLVVCSTYRKTNYKSQGVVLYSILYCHVDCSSCISSCISFFGEEYAFAV</sequence>
<dbReference type="Proteomes" id="UP000076532">
    <property type="component" value="Unassembled WGS sequence"/>
</dbReference>
<dbReference type="EMBL" id="KV417660">
    <property type="protein sequence ID" value="KZP11599.1"/>
    <property type="molecule type" value="Genomic_DNA"/>
</dbReference>
<reference evidence="2 3" key="1">
    <citation type="journal article" date="2016" name="Mol. Biol. Evol.">
        <title>Comparative Genomics of Early-Diverging Mushroom-Forming Fungi Provides Insights into the Origins of Lignocellulose Decay Capabilities.</title>
        <authorList>
            <person name="Nagy L.G."/>
            <person name="Riley R."/>
            <person name="Tritt A."/>
            <person name="Adam C."/>
            <person name="Daum C."/>
            <person name="Floudas D."/>
            <person name="Sun H."/>
            <person name="Yadav J.S."/>
            <person name="Pangilinan J."/>
            <person name="Larsson K.H."/>
            <person name="Matsuura K."/>
            <person name="Barry K."/>
            <person name="Labutti K."/>
            <person name="Kuo R."/>
            <person name="Ohm R.A."/>
            <person name="Bhattacharya S.S."/>
            <person name="Shirouzu T."/>
            <person name="Yoshinaga Y."/>
            <person name="Martin F.M."/>
            <person name="Grigoriev I.V."/>
            <person name="Hibbett D.S."/>
        </authorList>
    </citation>
    <scope>NUCLEOTIDE SEQUENCE [LARGE SCALE GENOMIC DNA]</scope>
    <source>
        <strain evidence="2 3">CBS 109695</strain>
    </source>
</reference>
<evidence type="ECO:0000256" key="1">
    <source>
        <dbReference type="SAM" id="MobiDB-lite"/>
    </source>
</evidence>
<accession>A0A166AH15</accession>
<feature type="compositionally biased region" description="Polar residues" evidence="1">
    <location>
        <begin position="33"/>
        <end position="50"/>
    </location>
</feature>
<organism evidence="2 3">
    <name type="scientific">Athelia psychrophila</name>
    <dbReference type="NCBI Taxonomy" id="1759441"/>
    <lineage>
        <taxon>Eukaryota</taxon>
        <taxon>Fungi</taxon>
        <taxon>Dikarya</taxon>
        <taxon>Basidiomycota</taxon>
        <taxon>Agaricomycotina</taxon>
        <taxon>Agaricomycetes</taxon>
        <taxon>Agaricomycetidae</taxon>
        <taxon>Atheliales</taxon>
        <taxon>Atheliaceae</taxon>
        <taxon>Athelia</taxon>
    </lineage>
</organism>
<evidence type="ECO:0000313" key="2">
    <source>
        <dbReference type="EMBL" id="KZP11599.1"/>
    </source>
</evidence>
<feature type="region of interest" description="Disordered" evidence="1">
    <location>
        <begin position="28"/>
        <end position="53"/>
    </location>
</feature>
<dbReference type="AlphaFoldDB" id="A0A166AH15"/>
<protein>
    <submittedName>
        <fullName evidence="2">Uncharacterized protein</fullName>
    </submittedName>
</protein>
<gene>
    <name evidence="2" type="ORF">FIBSPDRAFT_182517</name>
</gene>
<feature type="region of interest" description="Disordered" evidence="1">
    <location>
        <begin position="101"/>
        <end position="139"/>
    </location>
</feature>